<dbReference type="Gene3D" id="1.10.10.10">
    <property type="entry name" value="Winged helix-like DNA-binding domain superfamily/Winged helix DNA-binding domain"/>
    <property type="match status" value="1"/>
</dbReference>
<dbReference type="SUPFAM" id="SSF46785">
    <property type="entry name" value="Winged helix' DNA-binding domain"/>
    <property type="match status" value="1"/>
</dbReference>
<dbReference type="EMBL" id="BAABAT010000003">
    <property type="protein sequence ID" value="GAA4246401.1"/>
    <property type="molecule type" value="Genomic_DNA"/>
</dbReference>
<dbReference type="PANTHER" id="PTHR33164:SF5">
    <property type="entry name" value="ORGANIC HYDROPEROXIDE RESISTANCE TRANSCRIPTIONAL REGULATOR"/>
    <property type="match status" value="1"/>
</dbReference>
<evidence type="ECO:0000256" key="1">
    <source>
        <dbReference type="ARBA" id="ARBA00004496"/>
    </source>
</evidence>
<dbReference type="PANTHER" id="PTHR33164">
    <property type="entry name" value="TRANSCRIPTIONAL REGULATOR, MARR FAMILY"/>
    <property type="match status" value="1"/>
</dbReference>
<keyword evidence="5" id="KW-0804">Transcription</keyword>
<evidence type="ECO:0000256" key="2">
    <source>
        <dbReference type="ARBA" id="ARBA00022490"/>
    </source>
</evidence>
<protein>
    <submittedName>
        <fullName evidence="7">MarR family transcriptional regulator</fullName>
    </submittedName>
</protein>
<dbReference type="InterPro" id="IPR036388">
    <property type="entry name" value="WH-like_DNA-bd_sf"/>
</dbReference>
<gene>
    <name evidence="7" type="ORF">GCM10022255_017470</name>
</gene>
<dbReference type="InterPro" id="IPR055166">
    <property type="entry name" value="Transc_reg_Sar_Rot_HTH"/>
</dbReference>
<name>A0ABP8D2N9_9ACTN</name>
<comment type="caution">
    <text evidence="7">The sequence shown here is derived from an EMBL/GenBank/DDBJ whole genome shotgun (WGS) entry which is preliminary data.</text>
</comment>
<dbReference type="InterPro" id="IPR011991">
    <property type="entry name" value="ArsR-like_HTH"/>
</dbReference>
<dbReference type="Proteomes" id="UP001500620">
    <property type="component" value="Unassembled WGS sequence"/>
</dbReference>
<dbReference type="CDD" id="cd00090">
    <property type="entry name" value="HTH_ARSR"/>
    <property type="match status" value="1"/>
</dbReference>
<evidence type="ECO:0000256" key="4">
    <source>
        <dbReference type="ARBA" id="ARBA00023125"/>
    </source>
</evidence>
<keyword evidence="8" id="KW-1185">Reference proteome</keyword>
<evidence type="ECO:0000313" key="7">
    <source>
        <dbReference type="EMBL" id="GAA4246401.1"/>
    </source>
</evidence>
<evidence type="ECO:0000256" key="5">
    <source>
        <dbReference type="ARBA" id="ARBA00023163"/>
    </source>
</evidence>
<organism evidence="7 8">
    <name type="scientific">Dactylosporangium darangshiense</name>
    <dbReference type="NCBI Taxonomy" id="579108"/>
    <lineage>
        <taxon>Bacteria</taxon>
        <taxon>Bacillati</taxon>
        <taxon>Actinomycetota</taxon>
        <taxon>Actinomycetes</taxon>
        <taxon>Micromonosporales</taxon>
        <taxon>Micromonosporaceae</taxon>
        <taxon>Dactylosporangium</taxon>
    </lineage>
</organism>
<feature type="domain" description="HTH marR-type" evidence="6">
    <location>
        <begin position="13"/>
        <end position="143"/>
    </location>
</feature>
<dbReference type="Pfam" id="PF22381">
    <property type="entry name" value="Staph_reg_Sar_Rot"/>
    <property type="match status" value="1"/>
</dbReference>
<keyword evidence="3" id="KW-0805">Transcription regulation</keyword>
<proteinExistence type="predicted"/>
<dbReference type="InterPro" id="IPR000835">
    <property type="entry name" value="HTH_MarR-typ"/>
</dbReference>
<keyword evidence="2" id="KW-0963">Cytoplasm</keyword>
<accession>A0ABP8D2N9</accession>
<evidence type="ECO:0000259" key="6">
    <source>
        <dbReference type="PROSITE" id="PS50995"/>
    </source>
</evidence>
<dbReference type="InterPro" id="IPR036390">
    <property type="entry name" value="WH_DNA-bd_sf"/>
</dbReference>
<dbReference type="InterPro" id="IPR039422">
    <property type="entry name" value="MarR/SlyA-like"/>
</dbReference>
<evidence type="ECO:0000256" key="3">
    <source>
        <dbReference type="ARBA" id="ARBA00023015"/>
    </source>
</evidence>
<dbReference type="SMART" id="SM00347">
    <property type="entry name" value="HTH_MARR"/>
    <property type="match status" value="1"/>
</dbReference>
<comment type="subcellular location">
    <subcellularLocation>
        <location evidence="1">Cytoplasm</location>
    </subcellularLocation>
</comment>
<reference evidence="8" key="1">
    <citation type="journal article" date="2019" name="Int. J. Syst. Evol. Microbiol.">
        <title>The Global Catalogue of Microorganisms (GCM) 10K type strain sequencing project: providing services to taxonomists for standard genome sequencing and annotation.</title>
        <authorList>
            <consortium name="The Broad Institute Genomics Platform"/>
            <consortium name="The Broad Institute Genome Sequencing Center for Infectious Disease"/>
            <person name="Wu L."/>
            <person name="Ma J."/>
        </authorList>
    </citation>
    <scope>NUCLEOTIDE SEQUENCE [LARGE SCALE GENOMIC DNA]</scope>
    <source>
        <strain evidence="8">JCM 17441</strain>
    </source>
</reference>
<dbReference type="PROSITE" id="PS50995">
    <property type="entry name" value="HTH_MARR_2"/>
    <property type="match status" value="1"/>
</dbReference>
<sequence length="158" mass="17289">MRYGVGVDVLPLDRQVCFALYTATRAVTARYRPLLDELGLTYPQYLVLLALWERDERTVKDLGAALRLDSSTLSPLLKRLEAAGLVARERRSDDERSVVVRLAPGGAALRERAAPIPARLVCDGGLDLAELAELRDTLVRLTAALQRQGEIDAGALHG</sequence>
<evidence type="ECO:0000313" key="8">
    <source>
        <dbReference type="Proteomes" id="UP001500620"/>
    </source>
</evidence>
<keyword evidence="4" id="KW-0238">DNA-binding</keyword>